<protein>
    <submittedName>
        <fullName evidence="9">Unannotated protein</fullName>
    </submittedName>
</protein>
<keyword evidence="3" id="KW-0479">Metal-binding</keyword>
<evidence type="ECO:0000256" key="5">
    <source>
        <dbReference type="ARBA" id="ARBA00022840"/>
    </source>
</evidence>
<keyword evidence="5" id="KW-0067">ATP-binding</keyword>
<dbReference type="Gene3D" id="3.40.1190.10">
    <property type="entry name" value="Mur-like, catalytic domain"/>
    <property type="match status" value="1"/>
</dbReference>
<evidence type="ECO:0000256" key="2">
    <source>
        <dbReference type="ARBA" id="ARBA00022598"/>
    </source>
</evidence>
<dbReference type="InterPro" id="IPR001645">
    <property type="entry name" value="Folylpolyglutamate_synth"/>
</dbReference>
<dbReference type="PANTHER" id="PTHR11136">
    <property type="entry name" value="FOLYLPOLYGLUTAMATE SYNTHASE-RELATED"/>
    <property type="match status" value="1"/>
</dbReference>
<dbReference type="EMBL" id="CAEZSU010000018">
    <property type="protein sequence ID" value="CAB4542348.1"/>
    <property type="molecule type" value="Genomic_DNA"/>
</dbReference>
<evidence type="ECO:0000313" key="9">
    <source>
        <dbReference type="EMBL" id="CAB4542348.1"/>
    </source>
</evidence>
<dbReference type="InterPro" id="IPR036565">
    <property type="entry name" value="Mur-like_cat_sf"/>
</dbReference>
<evidence type="ECO:0000256" key="1">
    <source>
        <dbReference type="ARBA" id="ARBA00008276"/>
    </source>
</evidence>
<keyword evidence="2" id="KW-0436">Ligase</keyword>
<dbReference type="InterPro" id="IPR004101">
    <property type="entry name" value="Mur_ligase_C"/>
</dbReference>
<dbReference type="GO" id="GO:0008841">
    <property type="term" value="F:dihydrofolate synthase activity"/>
    <property type="evidence" value="ECO:0007669"/>
    <property type="project" value="TreeGrafter"/>
</dbReference>
<evidence type="ECO:0000256" key="6">
    <source>
        <dbReference type="ARBA" id="ARBA00022842"/>
    </source>
</evidence>
<sequence length="434" mass="46359">MNFNESLAYLETHINLEATAGLIHGLSLDHMRSLVGVLGDPQEAFPVIHVTGTNGKGSTARMITALLVEHGLSVGTYSSPHLQRINERISWNGEAISDEQFASVVTEIARVAPLSGITPSYFELLTATALLWFAESAVDVAVVEVGLLGRYDATNVCEATVAVITNIGRDHTDGEGEWEQAIATEKAGIITGTSTLVTGVTDSTLKAIFDAEGPERMYAADVDYEVISDLYAVGGHLIDLRTPFGTYEDLLVPLHGAHQSDNAATAIVAVESFFDRLLDETVVQEAFRSVTMPGRFEVVSHSPLLILDGAHNPDGARAAALTLRDEFDVAGRRVLVIGMLSGRDVVEMLESLDVRNADLVIACTPNSPRAVPAIDVAAVVRAMGVMVEQIDDVQTAVQRAIDVSTEDDVILVAGSLYVAGAARTAVEEIARRID</sequence>
<comment type="similarity">
    <text evidence="1">Belongs to the folylpolyglutamate synthase family.</text>
</comment>
<dbReference type="GO" id="GO:0005737">
    <property type="term" value="C:cytoplasm"/>
    <property type="evidence" value="ECO:0007669"/>
    <property type="project" value="TreeGrafter"/>
</dbReference>
<evidence type="ECO:0000259" key="8">
    <source>
        <dbReference type="Pfam" id="PF08245"/>
    </source>
</evidence>
<dbReference type="Pfam" id="PF08245">
    <property type="entry name" value="Mur_ligase_M"/>
    <property type="match status" value="1"/>
</dbReference>
<dbReference type="SUPFAM" id="SSF53623">
    <property type="entry name" value="MurD-like peptide ligases, catalytic domain"/>
    <property type="match status" value="1"/>
</dbReference>
<feature type="domain" description="Mur ligase central" evidence="8">
    <location>
        <begin position="50"/>
        <end position="269"/>
    </location>
</feature>
<accession>A0A6J6BW03</accession>
<proteinExistence type="inferred from homology"/>
<dbReference type="SUPFAM" id="SSF53244">
    <property type="entry name" value="MurD-like peptide ligases, peptide-binding domain"/>
    <property type="match status" value="1"/>
</dbReference>
<dbReference type="GO" id="GO:0005524">
    <property type="term" value="F:ATP binding"/>
    <property type="evidence" value="ECO:0007669"/>
    <property type="project" value="UniProtKB-KW"/>
</dbReference>
<gene>
    <name evidence="9" type="ORF">UFOPK1495_00275</name>
</gene>
<feature type="domain" description="Mur ligase C-terminal" evidence="7">
    <location>
        <begin position="294"/>
        <end position="415"/>
    </location>
</feature>
<name>A0A6J6BW03_9ZZZZ</name>
<organism evidence="9">
    <name type="scientific">freshwater metagenome</name>
    <dbReference type="NCBI Taxonomy" id="449393"/>
    <lineage>
        <taxon>unclassified sequences</taxon>
        <taxon>metagenomes</taxon>
        <taxon>ecological metagenomes</taxon>
    </lineage>
</organism>
<dbReference type="PIRSF" id="PIRSF001563">
    <property type="entry name" value="Folylpolyglu_synth"/>
    <property type="match status" value="1"/>
</dbReference>
<dbReference type="InterPro" id="IPR013221">
    <property type="entry name" value="Mur_ligase_cen"/>
</dbReference>
<dbReference type="InterPro" id="IPR036615">
    <property type="entry name" value="Mur_ligase_C_dom_sf"/>
</dbReference>
<dbReference type="Pfam" id="PF02875">
    <property type="entry name" value="Mur_ligase_C"/>
    <property type="match status" value="1"/>
</dbReference>
<evidence type="ECO:0000259" key="7">
    <source>
        <dbReference type="Pfam" id="PF02875"/>
    </source>
</evidence>
<reference evidence="9" key="1">
    <citation type="submission" date="2020-05" db="EMBL/GenBank/DDBJ databases">
        <authorList>
            <person name="Chiriac C."/>
            <person name="Salcher M."/>
            <person name="Ghai R."/>
            <person name="Kavagutti S V."/>
        </authorList>
    </citation>
    <scope>NUCLEOTIDE SEQUENCE</scope>
</reference>
<keyword evidence="6" id="KW-0460">Magnesium</keyword>
<dbReference type="Gene3D" id="3.90.190.20">
    <property type="entry name" value="Mur ligase, C-terminal domain"/>
    <property type="match status" value="1"/>
</dbReference>
<evidence type="ECO:0000256" key="4">
    <source>
        <dbReference type="ARBA" id="ARBA00022741"/>
    </source>
</evidence>
<dbReference type="GO" id="GO:0004326">
    <property type="term" value="F:tetrahydrofolylpolyglutamate synthase activity"/>
    <property type="evidence" value="ECO:0007669"/>
    <property type="project" value="InterPro"/>
</dbReference>
<dbReference type="GO" id="GO:0046872">
    <property type="term" value="F:metal ion binding"/>
    <property type="evidence" value="ECO:0007669"/>
    <property type="project" value="UniProtKB-KW"/>
</dbReference>
<dbReference type="NCBIfam" id="TIGR01499">
    <property type="entry name" value="folC"/>
    <property type="match status" value="1"/>
</dbReference>
<keyword evidence="4" id="KW-0547">Nucleotide-binding</keyword>
<dbReference type="PANTHER" id="PTHR11136:SF0">
    <property type="entry name" value="DIHYDROFOLATE SYNTHETASE-RELATED"/>
    <property type="match status" value="1"/>
</dbReference>
<evidence type="ECO:0000256" key="3">
    <source>
        <dbReference type="ARBA" id="ARBA00022723"/>
    </source>
</evidence>
<dbReference type="AlphaFoldDB" id="A0A6J6BW03"/>